<dbReference type="Pfam" id="PF05593">
    <property type="entry name" value="RHS_repeat"/>
    <property type="match status" value="1"/>
</dbReference>
<dbReference type="CDD" id="cd14740">
    <property type="entry name" value="PAAR_4"/>
    <property type="match status" value="1"/>
</dbReference>
<dbReference type="RefSeq" id="WP_174969992.1">
    <property type="nucleotide sequence ID" value="NZ_CABVPU010000015.1"/>
</dbReference>
<accession>A0A6P2N2J3</accession>
<protein>
    <submittedName>
        <fullName evidence="4">RhsD protein</fullName>
    </submittedName>
</protein>
<dbReference type="Proteomes" id="UP000494174">
    <property type="component" value="Unassembled WGS sequence"/>
</dbReference>
<dbReference type="Pfam" id="PF20148">
    <property type="entry name" value="DUF6531"/>
    <property type="match status" value="1"/>
</dbReference>
<dbReference type="SUPFAM" id="SSF63829">
    <property type="entry name" value="Calcium-dependent phosphotriesterase"/>
    <property type="match status" value="1"/>
</dbReference>
<dbReference type="InterPro" id="IPR045351">
    <property type="entry name" value="DUF6531"/>
</dbReference>
<dbReference type="EMBL" id="CABVPU010000015">
    <property type="protein sequence ID" value="VWB88434.1"/>
    <property type="molecule type" value="Genomic_DNA"/>
</dbReference>
<sequence>MALLAVKHLDPVVGVDVHSVLVTPGTPPVFLPHPHVGFMLDMREYIQAAKAVVGCIAMMIVQEKVTEYIEDHPEDVTKLEHLADEASQHVNELIGGGKLPDLMDDPTVAEGMKLAKEANKLKNRISDDLGSNVGSGGGSGRPIFVNGMMRATAGTHAYHVPGLHFPLGESFAPPPEEVEPSNDGESFMGSKTVLANNDPMSYMALEALSCWSIGMEPPPHNSAHTDRTYPSMPSSVMLPIPAGRPVLVGGPPIMNMAAAAKGLFKAFRGSKWAKALADKLHLKPGFLRCKVLHAEPVDATTGEVVVEQRDFIVSGRLPLEWDRYYSSHDTHIGAVGVGWQTPADIRLELLPNGDAIGVVACLPDHTTAFDALPATEGWPARESDWQQADALYRLGDRLVLRTRESIEYGFPLPPQWRQTIVPPSGESRPTLPIQRISDPNGNAWIFERDQGGRLERIAEWRRDGATGRVVACEIRDASRHDANGATHAGLLTALTLIDENGHAHPLVTYEHDRDGNLRAAVDAMGYPYRFDYADGHRIVSHTTARGVSFHYHYCADDDGVWRVDHAWGDDGLFDYRFGYDRARMQTCITNSLGHTTVLQLNAQGMPVFELDPLGGVTNYRYEAKGRTSAVTDAAGRITSWAYDRSGNLVAQTLPDGRSIRTEYDSNHHPVCVTLPGERQWRYEWDERGNLLAQTTPSDATSRYQYDSYGQLVAQIGPCSECSRLEYDRDGHLAAVTDPLGHRTLYRHDARGNLVEVIDALGQTSRYEYDRNGNLTRAIEPSGKEILCGYDADGNLTHYRDPAGSTAQLQYSALGRITERLSLDGTSVEYQYDTEGRLIGVVNERGERYQLKRDAMGRIVEEVDYWGQLRRYEYGEFGELRRSVDPAGLAVLYLTDRFGRVVQKQVADSRQADGFRIEKFEYDRIGRLVGAQNPDSCLGLCYDDAGRLIEERQGDDFVITYRYDTVGRRIERRTRLVTGRETVTHTVRYGYDAFGAVASIQIDDAAPVTLERDALGRICVEYLGEALRRELVYTQEGQLARQTLLSGAGTIFATEYAYDANGEMTEKRDSRLGIERFDYDPMGKLTAYLDPSGKLLRFLHDPAGDLLTTRSNPGHRAGVSDLTLPLDAWVREGEHDGCRYTFDRIGNLIRKRDAQQDLLLRWDGDGLLIETLTVRAPADPAIRASRIHTRYAYDVFQRRVRKTTQILDKPDAPAGSVSASTVSSHRHDYFWDGDALVGEIARPDQNVDVRLTNVVTEPNPGWGACPVDISPADGYGESCEWVYYPGTFRPLAAMQYAPKNSSDQSTAASESAARNVFFQTEPSGAPTRLIDQFNAIVWEGRYGAWGHVSAARMHAADDQRLRLQGQYEDWETGLHYNRYRYYDPVIGSFVSQDPIRIDGGINPYQFAPNVFGWRDPLGLKREETPFDGYQRIRSFRERRGLDLPNNPDGRFKTGDKLGSIGTILGSDRVYGINSTLRETQDFQLTRAWRQCLGLDGSKGNTFQFLFHSEAGTLLLGHREGLLGDEVTLINDRTTCAPACRPMLSRLLAPLGIGRLTVYSGGSMSQIARVDVYTRGGRHECMTGKRDPKL</sequence>
<feature type="domain" description="DUF6531" evidence="2">
    <location>
        <begin position="295"/>
        <end position="359"/>
    </location>
</feature>
<dbReference type="InterPro" id="IPR050708">
    <property type="entry name" value="T6SS_VgrG/RHS"/>
</dbReference>
<evidence type="ECO:0000259" key="2">
    <source>
        <dbReference type="Pfam" id="PF20148"/>
    </source>
</evidence>
<dbReference type="Pfam" id="PF25023">
    <property type="entry name" value="TEN_YD-shell"/>
    <property type="match status" value="1"/>
</dbReference>
<evidence type="ECO:0000256" key="1">
    <source>
        <dbReference type="ARBA" id="ARBA00022737"/>
    </source>
</evidence>
<dbReference type="Gene3D" id="2.180.10.10">
    <property type="entry name" value="RHS repeat-associated core"/>
    <property type="match status" value="3"/>
</dbReference>
<dbReference type="InterPro" id="IPR006530">
    <property type="entry name" value="YD"/>
</dbReference>
<organism evidence="4 5">
    <name type="scientific">Burkholderia lata (strain ATCC 17760 / DSM 23089 / LMG 22485 / NCIMB 9086 / R18194 / 383)</name>
    <dbReference type="NCBI Taxonomy" id="482957"/>
    <lineage>
        <taxon>Bacteria</taxon>
        <taxon>Pseudomonadati</taxon>
        <taxon>Pseudomonadota</taxon>
        <taxon>Betaproteobacteria</taxon>
        <taxon>Burkholderiales</taxon>
        <taxon>Burkholderiaceae</taxon>
        <taxon>Burkholderia</taxon>
        <taxon>Burkholderia cepacia complex</taxon>
    </lineage>
</organism>
<dbReference type="NCBIfam" id="TIGR01643">
    <property type="entry name" value="YD_repeat_2x"/>
    <property type="match status" value="7"/>
</dbReference>
<proteinExistence type="predicted"/>
<dbReference type="InterPro" id="IPR022385">
    <property type="entry name" value="Rhs_assc_core"/>
</dbReference>
<name>A0A6P2N2J3_BURL3</name>
<dbReference type="NCBIfam" id="TIGR03696">
    <property type="entry name" value="Rhs_assc_core"/>
    <property type="match status" value="1"/>
</dbReference>
<feature type="domain" description="Teneurin-like YD-shell" evidence="3">
    <location>
        <begin position="698"/>
        <end position="881"/>
    </location>
</feature>
<dbReference type="PANTHER" id="PTHR32305">
    <property type="match status" value="1"/>
</dbReference>
<keyword evidence="1" id="KW-0677">Repeat</keyword>
<evidence type="ECO:0000313" key="5">
    <source>
        <dbReference type="Proteomes" id="UP000494174"/>
    </source>
</evidence>
<evidence type="ECO:0000313" key="4">
    <source>
        <dbReference type="EMBL" id="VWB88434.1"/>
    </source>
</evidence>
<reference evidence="4 5" key="1">
    <citation type="submission" date="2019-09" db="EMBL/GenBank/DDBJ databases">
        <authorList>
            <person name="Depoorter E."/>
        </authorList>
    </citation>
    <scope>NUCLEOTIDE SEQUENCE [LARGE SCALE GENOMIC DNA]</scope>
    <source>
        <strain evidence="4">R-15945</strain>
    </source>
</reference>
<dbReference type="InterPro" id="IPR031325">
    <property type="entry name" value="RHS_repeat"/>
</dbReference>
<dbReference type="InterPro" id="IPR056823">
    <property type="entry name" value="TEN-like_YD-shell"/>
</dbReference>
<gene>
    <name evidence="4" type="ORF">BLA15945_04252</name>
</gene>
<dbReference type="PANTHER" id="PTHR32305:SF15">
    <property type="entry name" value="PROTEIN RHSA-RELATED"/>
    <property type="match status" value="1"/>
</dbReference>
<evidence type="ECO:0000259" key="3">
    <source>
        <dbReference type="Pfam" id="PF25023"/>
    </source>
</evidence>